<dbReference type="OrthoDB" id="5569250at2759"/>
<feature type="domain" description="Fungal-type protein kinase" evidence="2">
    <location>
        <begin position="366"/>
        <end position="563"/>
    </location>
</feature>
<reference evidence="3 4" key="1">
    <citation type="journal article" date="2008" name="Nature">
        <title>The genome of Laccaria bicolor provides insights into mycorrhizal symbiosis.</title>
        <authorList>
            <person name="Martin F."/>
            <person name="Aerts A."/>
            <person name="Ahren D."/>
            <person name="Brun A."/>
            <person name="Danchin E.G.J."/>
            <person name="Duchaussoy F."/>
            <person name="Gibon J."/>
            <person name="Kohler A."/>
            <person name="Lindquist E."/>
            <person name="Pereda V."/>
            <person name="Salamov A."/>
            <person name="Shapiro H.J."/>
            <person name="Wuyts J."/>
            <person name="Blaudez D."/>
            <person name="Buee M."/>
            <person name="Brokstein P."/>
            <person name="Canbaeck B."/>
            <person name="Cohen D."/>
            <person name="Courty P.E."/>
            <person name="Coutinho P.M."/>
            <person name="Delaruelle C."/>
            <person name="Detter J.C."/>
            <person name="Deveau A."/>
            <person name="DiFazio S."/>
            <person name="Duplessis S."/>
            <person name="Fraissinet-Tachet L."/>
            <person name="Lucic E."/>
            <person name="Frey-Klett P."/>
            <person name="Fourrey C."/>
            <person name="Feussner I."/>
            <person name="Gay G."/>
            <person name="Grimwood J."/>
            <person name="Hoegger P.J."/>
            <person name="Jain P."/>
            <person name="Kilaru S."/>
            <person name="Labbe J."/>
            <person name="Lin Y.C."/>
            <person name="Legue V."/>
            <person name="Le Tacon F."/>
            <person name="Marmeisse R."/>
            <person name="Melayah D."/>
            <person name="Montanini B."/>
            <person name="Muratet M."/>
            <person name="Nehls U."/>
            <person name="Niculita-Hirzel H."/>
            <person name="Oudot-Le Secq M.P."/>
            <person name="Peter M."/>
            <person name="Quesneville H."/>
            <person name="Rajashekar B."/>
            <person name="Reich M."/>
            <person name="Rouhier N."/>
            <person name="Schmutz J."/>
            <person name="Yin T."/>
            <person name="Chalot M."/>
            <person name="Henrissat B."/>
            <person name="Kuees U."/>
            <person name="Lucas S."/>
            <person name="Van de Peer Y."/>
            <person name="Podila G.K."/>
            <person name="Polle A."/>
            <person name="Pukkila P.J."/>
            <person name="Richardson P.M."/>
            <person name="Rouze P."/>
            <person name="Sanders I.R."/>
            <person name="Stajich J.E."/>
            <person name="Tunlid A."/>
            <person name="Tuskan G."/>
            <person name="Grigoriev I.V."/>
        </authorList>
    </citation>
    <scope>NUCLEOTIDE SEQUENCE [LARGE SCALE GENOMIC DNA]</scope>
    <source>
        <strain evidence="4">S238N-H82 / ATCC MYA-4686</strain>
    </source>
</reference>
<evidence type="ECO:0000313" key="4">
    <source>
        <dbReference type="Proteomes" id="UP000001194"/>
    </source>
</evidence>
<gene>
    <name evidence="3" type="ORF">LACBIDRAFT_303440</name>
</gene>
<dbReference type="Pfam" id="PF17667">
    <property type="entry name" value="Pkinase_fungal"/>
    <property type="match status" value="2"/>
</dbReference>
<organism evidence="4">
    <name type="scientific">Laccaria bicolor (strain S238N-H82 / ATCC MYA-4686)</name>
    <name type="common">Bicoloured deceiver</name>
    <name type="synonym">Laccaria laccata var. bicolor</name>
    <dbReference type="NCBI Taxonomy" id="486041"/>
    <lineage>
        <taxon>Eukaryota</taxon>
        <taxon>Fungi</taxon>
        <taxon>Dikarya</taxon>
        <taxon>Basidiomycota</taxon>
        <taxon>Agaricomycotina</taxon>
        <taxon>Agaricomycetes</taxon>
        <taxon>Agaricomycetidae</taxon>
        <taxon>Agaricales</taxon>
        <taxon>Agaricineae</taxon>
        <taxon>Hydnangiaceae</taxon>
        <taxon>Laccaria</taxon>
    </lineage>
</organism>
<dbReference type="PANTHER" id="PTHR38248">
    <property type="entry name" value="FUNK1 6"/>
    <property type="match status" value="1"/>
</dbReference>
<evidence type="ECO:0000259" key="2">
    <source>
        <dbReference type="Pfam" id="PF17667"/>
    </source>
</evidence>
<feature type="domain" description="Fungal-type protein kinase" evidence="2">
    <location>
        <begin position="608"/>
        <end position="704"/>
    </location>
</feature>
<dbReference type="KEGG" id="lbc:LACBIDRAFT_303440"/>
<dbReference type="HOGENOM" id="CLU_018408_0_0_1"/>
<evidence type="ECO:0000313" key="3">
    <source>
        <dbReference type="EMBL" id="EDR05204.1"/>
    </source>
</evidence>
<accession>B0DJG8</accession>
<dbReference type="STRING" id="486041.B0DJG8"/>
<proteinExistence type="predicted"/>
<dbReference type="AlphaFoldDB" id="B0DJG8"/>
<dbReference type="InParanoid" id="B0DJG8"/>
<sequence length="829" mass="91818">MYGPINLKRCGSFESSSHSDNMSGSRSDDYWSSHSDYSESSSYTSSISKFGANGLPGHRRRLMDRELQSDLSGYRYEDVTIQNFIEQVWGLEPDLATRILAERWTLDPLALEDYQNIVAHSPDPQLHLPFRKMFQQLLNDANSLLGISPTEICDDFWDKQGSSYIMSQYAGREPDMLRMWNPIQKKAEWPLVKSVVEFKKRKKGKSVGPILEDTEVVDSTTTSFSAVGTGTDEMVAGQVVANKPGAGTTAAVQSDSSRVQFDSLQVAGASLPPLLKSSHSSSLSQLDSLTGAASTPAMPSLEPHTLRTKICCPPSLPAMRDPLLDGSVTTSDTSSGGLGKRKRDSDDDASSVDHKRQKLVLTLGEVQLASYAVDCLSVVNRQYATGIFIDSYATSLWYYDRHAVFRTAAFDFSEQPQLLALVAFGLARCDLRHAGFNPYFSATPPSPPPAMLESEMEKVVTPEDDHVESLNIPPTPLVDRPVSALEKCYVILPSPDAGNDKPPPVCFTINDVLLNYYGITGRGTSVFLVQEVIGRKVAADELVLKMSWQYTFRFAEGVIIDALRKSIPAWKDHLPDLRFHASYSPKDLGLPWTRMNVVIPEGSHYHAWKEGKVLHRDLSDKKLMVDIIEPGDRLKTHSKGVNGIVNDWDMASVLTSEGEAPTSLAKLRIGTAPFMAFEVSGVYGTCLHQYRHDLESFFYILIWAAVHYDLENKKQVRQLPGGVKVHPAVAFWNGGGLLHIGVAKGAFLGCPAIRDNVFDAIGEEFKDLENEWIRPLWEMFRAVGNVPRPSSEEGKTYDYATCYGKVTFEKFMAAIKVTPRGKDICDTVA</sequence>
<dbReference type="GeneID" id="6079745"/>
<feature type="region of interest" description="Disordered" evidence="1">
    <location>
        <begin position="321"/>
        <end position="351"/>
    </location>
</feature>
<keyword evidence="4" id="KW-1185">Reference proteome</keyword>
<dbReference type="EMBL" id="DS547114">
    <property type="protein sequence ID" value="EDR05204.1"/>
    <property type="molecule type" value="Genomic_DNA"/>
</dbReference>
<feature type="compositionally biased region" description="Low complexity" evidence="1">
    <location>
        <begin position="324"/>
        <end position="335"/>
    </location>
</feature>
<dbReference type="RefSeq" id="XP_001884169.1">
    <property type="nucleotide sequence ID" value="XM_001884134.1"/>
</dbReference>
<dbReference type="PANTHER" id="PTHR38248:SF2">
    <property type="entry name" value="FUNK1 11"/>
    <property type="match status" value="1"/>
</dbReference>
<dbReference type="Proteomes" id="UP000001194">
    <property type="component" value="Unassembled WGS sequence"/>
</dbReference>
<dbReference type="InterPro" id="IPR040976">
    <property type="entry name" value="Pkinase_fungal"/>
</dbReference>
<evidence type="ECO:0000256" key="1">
    <source>
        <dbReference type="SAM" id="MobiDB-lite"/>
    </source>
</evidence>
<name>B0DJG8_LACBS</name>
<protein>
    <submittedName>
        <fullName evidence="3">Predicted protein</fullName>
    </submittedName>
</protein>